<name>A0A9D4IPM7_DREPO</name>
<evidence type="ECO:0000256" key="1">
    <source>
        <dbReference type="SAM" id="MobiDB-lite"/>
    </source>
</evidence>
<organism evidence="2 3">
    <name type="scientific">Dreissena polymorpha</name>
    <name type="common">Zebra mussel</name>
    <name type="synonym">Mytilus polymorpha</name>
    <dbReference type="NCBI Taxonomy" id="45954"/>
    <lineage>
        <taxon>Eukaryota</taxon>
        <taxon>Metazoa</taxon>
        <taxon>Spiralia</taxon>
        <taxon>Lophotrochozoa</taxon>
        <taxon>Mollusca</taxon>
        <taxon>Bivalvia</taxon>
        <taxon>Autobranchia</taxon>
        <taxon>Heteroconchia</taxon>
        <taxon>Euheterodonta</taxon>
        <taxon>Imparidentia</taxon>
        <taxon>Neoheterodontei</taxon>
        <taxon>Myida</taxon>
        <taxon>Dreissenoidea</taxon>
        <taxon>Dreissenidae</taxon>
        <taxon>Dreissena</taxon>
    </lineage>
</organism>
<protein>
    <submittedName>
        <fullName evidence="2">Uncharacterized protein</fullName>
    </submittedName>
</protein>
<reference evidence="2" key="2">
    <citation type="submission" date="2020-11" db="EMBL/GenBank/DDBJ databases">
        <authorList>
            <person name="McCartney M.A."/>
            <person name="Auch B."/>
            <person name="Kono T."/>
            <person name="Mallez S."/>
            <person name="Becker A."/>
            <person name="Gohl D.M."/>
            <person name="Silverstein K.A.T."/>
            <person name="Koren S."/>
            <person name="Bechman K.B."/>
            <person name="Herman A."/>
            <person name="Abrahante J.E."/>
            <person name="Garbe J."/>
        </authorList>
    </citation>
    <scope>NUCLEOTIDE SEQUENCE</scope>
    <source>
        <strain evidence="2">Duluth1</strain>
        <tissue evidence="2">Whole animal</tissue>
    </source>
</reference>
<gene>
    <name evidence="2" type="ORF">DPMN_157053</name>
</gene>
<dbReference type="Proteomes" id="UP000828390">
    <property type="component" value="Unassembled WGS sequence"/>
</dbReference>
<feature type="region of interest" description="Disordered" evidence="1">
    <location>
        <begin position="1"/>
        <end position="29"/>
    </location>
</feature>
<proteinExistence type="predicted"/>
<reference evidence="2" key="1">
    <citation type="journal article" date="2019" name="bioRxiv">
        <title>The Genome of the Zebra Mussel, Dreissena polymorpha: A Resource for Invasive Species Research.</title>
        <authorList>
            <person name="McCartney M.A."/>
            <person name="Auch B."/>
            <person name="Kono T."/>
            <person name="Mallez S."/>
            <person name="Zhang Y."/>
            <person name="Obille A."/>
            <person name="Becker A."/>
            <person name="Abrahante J.E."/>
            <person name="Garbe J."/>
            <person name="Badalamenti J.P."/>
            <person name="Herman A."/>
            <person name="Mangelson H."/>
            <person name="Liachko I."/>
            <person name="Sullivan S."/>
            <person name="Sone E.D."/>
            <person name="Koren S."/>
            <person name="Silverstein K.A.T."/>
            <person name="Beckman K.B."/>
            <person name="Gohl D.M."/>
        </authorList>
    </citation>
    <scope>NUCLEOTIDE SEQUENCE</scope>
    <source>
        <strain evidence="2">Duluth1</strain>
        <tissue evidence="2">Whole animal</tissue>
    </source>
</reference>
<comment type="caution">
    <text evidence="2">The sequence shown here is derived from an EMBL/GenBank/DDBJ whole genome shotgun (WGS) entry which is preliminary data.</text>
</comment>
<dbReference type="EMBL" id="JAIWYP010000008">
    <property type="protein sequence ID" value="KAH3779253.1"/>
    <property type="molecule type" value="Genomic_DNA"/>
</dbReference>
<feature type="compositionally biased region" description="Low complexity" evidence="1">
    <location>
        <begin position="18"/>
        <end position="29"/>
    </location>
</feature>
<dbReference type="AlphaFoldDB" id="A0A9D4IPM7"/>
<evidence type="ECO:0000313" key="2">
    <source>
        <dbReference type="EMBL" id="KAH3779253.1"/>
    </source>
</evidence>
<sequence>MPWEKGLPDCTTTPPPTTTATTLTTSTSHVTPTSVGHSFATSPAISAIAGSSVATRHNSNAQLQNGGIAVAFASELYIGCTIIMMLKQCTTS</sequence>
<accession>A0A9D4IPM7</accession>
<evidence type="ECO:0000313" key="3">
    <source>
        <dbReference type="Proteomes" id="UP000828390"/>
    </source>
</evidence>
<keyword evidence="3" id="KW-1185">Reference proteome</keyword>